<protein>
    <submittedName>
        <fullName evidence="4">BZIP domain-containing protein</fullName>
    </submittedName>
</protein>
<evidence type="ECO:0000256" key="2">
    <source>
        <dbReference type="SAM" id="MobiDB-lite"/>
    </source>
</evidence>
<proteinExistence type="predicted"/>
<reference evidence="4" key="2">
    <citation type="submission" date="2020-10" db="UniProtKB">
        <authorList>
            <consortium name="WormBaseParasite"/>
        </authorList>
    </citation>
    <scope>IDENTIFICATION</scope>
</reference>
<dbReference type="PANTHER" id="PTHR22084">
    <property type="entry name" value="GEX INTERACTING PROTEIN PROTEIN 4"/>
    <property type="match status" value="1"/>
</dbReference>
<reference evidence="3" key="1">
    <citation type="journal article" date="2013" name="Genetics">
        <title>The draft genome and transcriptome of Panagrellus redivivus are shaped by the harsh demands of a free-living lifestyle.</title>
        <authorList>
            <person name="Srinivasan J."/>
            <person name="Dillman A.R."/>
            <person name="Macchietto M.G."/>
            <person name="Heikkinen L."/>
            <person name="Lakso M."/>
            <person name="Fracchia K.M."/>
            <person name="Antoshechkin I."/>
            <person name="Mortazavi A."/>
            <person name="Wong G."/>
            <person name="Sternberg P.W."/>
        </authorList>
    </citation>
    <scope>NUCLEOTIDE SEQUENCE [LARGE SCALE GENOMIC DNA]</scope>
    <source>
        <strain evidence="3">MT8872</strain>
    </source>
</reference>
<keyword evidence="3" id="KW-1185">Reference proteome</keyword>
<feature type="compositionally biased region" description="Basic and acidic residues" evidence="2">
    <location>
        <begin position="118"/>
        <end position="133"/>
    </location>
</feature>
<dbReference type="WBParaSite" id="Pan_g5510.t1">
    <property type="protein sequence ID" value="Pan_g5510.t1"/>
    <property type="gene ID" value="Pan_g5510"/>
</dbReference>
<evidence type="ECO:0000313" key="4">
    <source>
        <dbReference type="WBParaSite" id="Pan_g5510.t1"/>
    </source>
</evidence>
<evidence type="ECO:0000313" key="3">
    <source>
        <dbReference type="Proteomes" id="UP000492821"/>
    </source>
</evidence>
<organism evidence="3 4">
    <name type="scientific">Panagrellus redivivus</name>
    <name type="common">Microworm</name>
    <dbReference type="NCBI Taxonomy" id="6233"/>
    <lineage>
        <taxon>Eukaryota</taxon>
        <taxon>Metazoa</taxon>
        <taxon>Ecdysozoa</taxon>
        <taxon>Nematoda</taxon>
        <taxon>Chromadorea</taxon>
        <taxon>Rhabditida</taxon>
        <taxon>Tylenchina</taxon>
        <taxon>Panagrolaimomorpha</taxon>
        <taxon>Panagrolaimoidea</taxon>
        <taxon>Panagrolaimidae</taxon>
        <taxon>Panagrellus</taxon>
    </lineage>
</organism>
<feature type="region of interest" description="Disordered" evidence="2">
    <location>
        <begin position="91"/>
        <end position="133"/>
    </location>
</feature>
<feature type="region of interest" description="Disordered" evidence="2">
    <location>
        <begin position="1"/>
        <end position="20"/>
    </location>
</feature>
<sequence length="471" mass="53572">MSVKMENGAAMPGDAPVSSQSTPVLITQAIPTSSHIVLTQNDDENPVYVQYVIPSESTIISSPSDTPNDDPNQIASILDTIDSTVTAVSNTQRPLSPMPNAFGTTPTVVLKFNSTRSRNREDDDKKSVKKQRQAEAARLRYHRLDAEEKKALNLKRTQAQRRKRQREKEMQELEALLRESNDIVDDPEVTSQLREKRLRARWAEAARSRYQRMSEEERRAHNVKRRMRQLTVKNENGDIMEDTGANVKVKEQNSKKALAARTRYHRMSNEEKKAYNQKRTEAFRRRRLEEEALLAMPIGRINGEALDRAQQIVVRNAKRAEAARLRYQRMTPDERRLYNQKRYTPKKRRETYLSKIRKNNDAEPSPASSDGQINLDDMACLGQDSLSSLERDVMRRTQHAQQIIRERGLAAPNAINVTRTKPEFTSFPGIASVPGGPKRTVIKAKKPSSLANTIVVRPPPPLPTQHTAELA</sequence>
<feature type="coiled-coil region" evidence="1">
    <location>
        <begin position="149"/>
        <end position="183"/>
    </location>
</feature>
<dbReference type="Proteomes" id="UP000492821">
    <property type="component" value="Unassembled WGS sequence"/>
</dbReference>
<evidence type="ECO:0000256" key="1">
    <source>
        <dbReference type="SAM" id="Coils"/>
    </source>
</evidence>
<dbReference type="AlphaFoldDB" id="A0A7E4W1W9"/>
<keyword evidence="1" id="KW-0175">Coiled coil</keyword>
<dbReference type="PANTHER" id="PTHR22084:SF4">
    <property type="entry name" value="BZIP DOMAIN-CONTAINING PROTEIN"/>
    <property type="match status" value="1"/>
</dbReference>
<feature type="compositionally biased region" description="Polar residues" evidence="2">
    <location>
        <begin position="102"/>
        <end position="116"/>
    </location>
</feature>
<name>A0A7E4W1W9_PANRE</name>
<accession>A0A7E4W1W9</accession>